<keyword evidence="3" id="KW-1185">Reference proteome</keyword>
<sequence>TVPHRRRRRLATRGEALGGVLSPPTAGGEEADHGGFLRHHPVWRRGPRRGRRRLPQAREQGIAGRGRRVRRRAPPRRRAERQGLRARPPQRLPLRRRPPDCLCCSINCRYGNKIHQNKKGNASWNNCCRQCTCTDILHLQDIKWWQ</sequence>
<reference evidence="3" key="1">
    <citation type="journal article" date="2005" name="Nature">
        <title>The map-based sequence of the rice genome.</title>
        <authorList>
            <consortium name="International rice genome sequencing project (IRGSP)"/>
            <person name="Matsumoto T."/>
            <person name="Wu J."/>
            <person name="Kanamori H."/>
            <person name="Katayose Y."/>
            <person name="Fujisawa M."/>
            <person name="Namiki N."/>
            <person name="Mizuno H."/>
            <person name="Yamamoto K."/>
            <person name="Antonio B.A."/>
            <person name="Baba T."/>
            <person name="Sakata K."/>
            <person name="Nagamura Y."/>
            <person name="Aoki H."/>
            <person name="Arikawa K."/>
            <person name="Arita K."/>
            <person name="Bito T."/>
            <person name="Chiden Y."/>
            <person name="Fujitsuka N."/>
            <person name="Fukunaka R."/>
            <person name="Hamada M."/>
            <person name="Harada C."/>
            <person name="Hayashi A."/>
            <person name="Hijishita S."/>
            <person name="Honda M."/>
            <person name="Hosokawa S."/>
            <person name="Ichikawa Y."/>
            <person name="Idonuma A."/>
            <person name="Iijima M."/>
            <person name="Ikeda M."/>
            <person name="Ikeno M."/>
            <person name="Ito K."/>
            <person name="Ito S."/>
            <person name="Ito T."/>
            <person name="Ito Y."/>
            <person name="Ito Y."/>
            <person name="Iwabuchi A."/>
            <person name="Kamiya K."/>
            <person name="Karasawa W."/>
            <person name="Kurita K."/>
            <person name="Katagiri S."/>
            <person name="Kikuta A."/>
            <person name="Kobayashi H."/>
            <person name="Kobayashi N."/>
            <person name="Machita K."/>
            <person name="Maehara T."/>
            <person name="Masukawa M."/>
            <person name="Mizubayashi T."/>
            <person name="Mukai Y."/>
            <person name="Nagasaki H."/>
            <person name="Nagata Y."/>
            <person name="Naito S."/>
            <person name="Nakashima M."/>
            <person name="Nakama Y."/>
            <person name="Nakamichi Y."/>
            <person name="Nakamura M."/>
            <person name="Meguro A."/>
            <person name="Negishi M."/>
            <person name="Ohta I."/>
            <person name="Ohta T."/>
            <person name="Okamoto M."/>
            <person name="Ono N."/>
            <person name="Saji S."/>
            <person name="Sakaguchi M."/>
            <person name="Sakai K."/>
            <person name="Shibata M."/>
            <person name="Shimokawa T."/>
            <person name="Song J."/>
            <person name="Takazaki Y."/>
            <person name="Terasawa K."/>
            <person name="Tsugane M."/>
            <person name="Tsuji K."/>
            <person name="Ueda S."/>
            <person name="Waki K."/>
            <person name="Yamagata H."/>
            <person name="Yamamoto M."/>
            <person name="Yamamoto S."/>
            <person name="Yamane H."/>
            <person name="Yoshiki S."/>
            <person name="Yoshihara R."/>
            <person name="Yukawa K."/>
            <person name="Zhong H."/>
            <person name="Yano M."/>
            <person name="Yuan Q."/>
            <person name="Ouyang S."/>
            <person name="Liu J."/>
            <person name="Jones K.M."/>
            <person name="Gansberger K."/>
            <person name="Moffat K."/>
            <person name="Hill J."/>
            <person name="Bera J."/>
            <person name="Fadrosh D."/>
            <person name="Jin S."/>
            <person name="Johri S."/>
            <person name="Kim M."/>
            <person name="Overton L."/>
            <person name="Reardon M."/>
            <person name="Tsitrin T."/>
            <person name="Vuong H."/>
            <person name="Weaver B."/>
            <person name="Ciecko A."/>
            <person name="Tallon L."/>
            <person name="Jackson J."/>
            <person name="Pai G."/>
            <person name="Aken S.V."/>
            <person name="Utterback T."/>
            <person name="Reidmuller S."/>
            <person name="Feldblyum T."/>
            <person name="Hsiao J."/>
            <person name="Zismann V."/>
            <person name="Iobst S."/>
            <person name="de Vazeille A.R."/>
            <person name="Buell C.R."/>
            <person name="Ying K."/>
            <person name="Li Y."/>
            <person name="Lu T."/>
            <person name="Huang Y."/>
            <person name="Zhao Q."/>
            <person name="Feng Q."/>
            <person name="Zhang L."/>
            <person name="Zhu J."/>
            <person name="Weng Q."/>
            <person name="Mu J."/>
            <person name="Lu Y."/>
            <person name="Fan D."/>
            <person name="Liu Y."/>
            <person name="Guan J."/>
            <person name="Zhang Y."/>
            <person name="Yu S."/>
            <person name="Liu X."/>
            <person name="Zhang Y."/>
            <person name="Hong G."/>
            <person name="Han B."/>
            <person name="Choisne N."/>
            <person name="Demange N."/>
            <person name="Orjeda G."/>
            <person name="Samain S."/>
            <person name="Cattolico L."/>
            <person name="Pelletier E."/>
            <person name="Couloux A."/>
            <person name="Segurens B."/>
            <person name="Wincker P."/>
            <person name="D'Hont A."/>
            <person name="Scarpelli C."/>
            <person name="Weissenbach J."/>
            <person name="Salanoubat M."/>
            <person name="Quetier F."/>
            <person name="Yu Y."/>
            <person name="Kim H.R."/>
            <person name="Rambo T."/>
            <person name="Currie J."/>
            <person name="Collura K."/>
            <person name="Luo M."/>
            <person name="Yang T."/>
            <person name="Ammiraju J.S.S."/>
            <person name="Engler F."/>
            <person name="Soderlund C."/>
            <person name="Wing R.A."/>
            <person name="Palmer L.E."/>
            <person name="de la Bastide M."/>
            <person name="Spiegel L."/>
            <person name="Nascimento L."/>
            <person name="Zutavern T."/>
            <person name="O'Shaughnessy A."/>
            <person name="Dike S."/>
            <person name="Dedhia N."/>
            <person name="Preston R."/>
            <person name="Balija V."/>
            <person name="McCombie W.R."/>
            <person name="Chow T."/>
            <person name="Chen H."/>
            <person name="Chung M."/>
            <person name="Chen C."/>
            <person name="Shaw J."/>
            <person name="Wu H."/>
            <person name="Hsiao K."/>
            <person name="Chao Y."/>
            <person name="Chu M."/>
            <person name="Cheng C."/>
            <person name="Hour A."/>
            <person name="Lee P."/>
            <person name="Lin S."/>
            <person name="Lin Y."/>
            <person name="Liou J."/>
            <person name="Liu S."/>
            <person name="Hsing Y."/>
            <person name="Raghuvanshi S."/>
            <person name="Mohanty A."/>
            <person name="Bharti A.K."/>
            <person name="Gaur A."/>
            <person name="Gupta V."/>
            <person name="Kumar D."/>
            <person name="Ravi V."/>
            <person name="Vij S."/>
            <person name="Kapur A."/>
            <person name="Khurana P."/>
            <person name="Khurana P."/>
            <person name="Khurana J.P."/>
            <person name="Tyagi A.K."/>
            <person name="Gaikwad K."/>
            <person name="Singh A."/>
            <person name="Dalal V."/>
            <person name="Srivastava S."/>
            <person name="Dixit A."/>
            <person name="Pal A.K."/>
            <person name="Ghazi I.A."/>
            <person name="Yadav M."/>
            <person name="Pandit A."/>
            <person name="Bhargava A."/>
            <person name="Sureshbabu K."/>
            <person name="Batra K."/>
            <person name="Sharma T.R."/>
            <person name="Mohapatra T."/>
            <person name="Singh N.K."/>
            <person name="Messing J."/>
            <person name="Nelson A.B."/>
            <person name="Fuks G."/>
            <person name="Kavchok S."/>
            <person name="Keizer G."/>
            <person name="Linton E."/>
            <person name="Llaca V."/>
            <person name="Song R."/>
            <person name="Tanyolac B."/>
            <person name="Young S."/>
            <person name="Ho-Il K."/>
            <person name="Hahn J.H."/>
            <person name="Sangsakoo G."/>
            <person name="Vanavichit A."/>
            <person name="de Mattos Luiz.A.T."/>
            <person name="Zimmer P.D."/>
            <person name="Malone G."/>
            <person name="Dellagostin O."/>
            <person name="de Oliveira A.C."/>
            <person name="Bevan M."/>
            <person name="Bancroft I."/>
            <person name="Minx P."/>
            <person name="Cordum H."/>
            <person name="Wilson R."/>
            <person name="Cheng Z."/>
            <person name="Jin W."/>
            <person name="Jiang J."/>
            <person name="Leong S.A."/>
            <person name="Iwama H."/>
            <person name="Gojobori T."/>
            <person name="Itoh T."/>
            <person name="Niimura Y."/>
            <person name="Fujii Y."/>
            <person name="Habara T."/>
            <person name="Sakai H."/>
            <person name="Sato Y."/>
            <person name="Wilson G."/>
            <person name="Kumar K."/>
            <person name="McCouch S."/>
            <person name="Juretic N."/>
            <person name="Hoen D."/>
            <person name="Wright S."/>
            <person name="Bruskiewich R."/>
            <person name="Bureau T."/>
            <person name="Miyao A."/>
            <person name="Hirochika H."/>
            <person name="Nishikawa T."/>
            <person name="Kadowaki K."/>
            <person name="Sugiura M."/>
            <person name="Burr B."/>
            <person name="Sasaki T."/>
        </authorList>
    </citation>
    <scope>NUCLEOTIDE SEQUENCE [LARGE SCALE GENOMIC DNA]</scope>
    <source>
        <strain evidence="3">cv. Nipponbare</strain>
    </source>
</reference>
<evidence type="ECO:0000313" key="2">
    <source>
        <dbReference type="EMBL" id="BAS85084.1"/>
    </source>
</evidence>
<organism evidence="2 3">
    <name type="scientific">Oryza sativa subsp. japonica</name>
    <name type="common">Rice</name>
    <dbReference type="NCBI Taxonomy" id="39947"/>
    <lineage>
        <taxon>Eukaryota</taxon>
        <taxon>Viridiplantae</taxon>
        <taxon>Streptophyta</taxon>
        <taxon>Embryophyta</taxon>
        <taxon>Tracheophyta</taxon>
        <taxon>Spermatophyta</taxon>
        <taxon>Magnoliopsida</taxon>
        <taxon>Liliopsida</taxon>
        <taxon>Poales</taxon>
        <taxon>Poaceae</taxon>
        <taxon>BOP clade</taxon>
        <taxon>Oryzoideae</taxon>
        <taxon>Oryzeae</taxon>
        <taxon>Oryzinae</taxon>
        <taxon>Oryza</taxon>
        <taxon>Oryza sativa</taxon>
    </lineage>
</organism>
<evidence type="ECO:0000256" key="1">
    <source>
        <dbReference type="SAM" id="MobiDB-lite"/>
    </source>
</evidence>
<feature type="compositionally biased region" description="Basic residues" evidence="1">
    <location>
        <begin position="1"/>
        <end position="11"/>
    </location>
</feature>
<feature type="compositionally biased region" description="Basic residues" evidence="1">
    <location>
        <begin position="36"/>
        <end position="55"/>
    </location>
</feature>
<dbReference type="PaxDb" id="39947-A0A0P0W0F0"/>
<evidence type="ECO:0000313" key="3">
    <source>
        <dbReference type="Proteomes" id="UP000059680"/>
    </source>
</evidence>
<dbReference type="InParanoid" id="A0A0P0W0F0"/>
<accession>A0A0P0W0F0</accession>
<feature type="region of interest" description="Disordered" evidence="1">
    <location>
        <begin position="1"/>
        <end position="93"/>
    </location>
</feature>
<dbReference type="Gramene" id="Os03t0584300-01">
    <property type="protein sequence ID" value="Os03t0584300-01"/>
    <property type="gene ID" value="Os03g0584300"/>
</dbReference>
<proteinExistence type="predicted"/>
<dbReference type="EMBL" id="AP014959">
    <property type="protein sequence ID" value="BAS85084.1"/>
    <property type="molecule type" value="Genomic_DNA"/>
</dbReference>
<protein>
    <submittedName>
        <fullName evidence="2">Os03g0584300 protein</fullName>
    </submittedName>
</protein>
<feature type="compositionally biased region" description="Basic residues" evidence="1">
    <location>
        <begin position="65"/>
        <end position="79"/>
    </location>
</feature>
<dbReference type="OMA" id="CCSINCR"/>
<gene>
    <name evidence="2" type="ordered locus">Os03g0584300</name>
    <name evidence="2" type="ORF">OSNPB_030584300</name>
</gene>
<dbReference type="AlphaFoldDB" id="A0A0P0W0F0"/>
<name>A0A0P0W0F0_ORYSJ</name>
<dbReference type="Proteomes" id="UP000059680">
    <property type="component" value="Chromosome 3"/>
</dbReference>
<reference evidence="2 3" key="3">
    <citation type="journal article" date="2013" name="Rice">
        <title>Improvement of the Oryza sativa Nipponbare reference genome using next generation sequence and optical map data.</title>
        <authorList>
            <person name="Kawahara Y."/>
            <person name="de la Bastide M."/>
            <person name="Hamilton J.P."/>
            <person name="Kanamori H."/>
            <person name="McCombie W.R."/>
            <person name="Ouyang S."/>
            <person name="Schwartz D.C."/>
            <person name="Tanaka T."/>
            <person name="Wu J."/>
            <person name="Zhou S."/>
            <person name="Childs K.L."/>
            <person name="Davidson R.M."/>
            <person name="Lin H."/>
            <person name="Quesada-Ocampo L."/>
            <person name="Vaillancourt B."/>
            <person name="Sakai H."/>
            <person name="Lee S.S."/>
            <person name="Kim J."/>
            <person name="Numa H."/>
            <person name="Itoh T."/>
            <person name="Buell C.R."/>
            <person name="Matsumoto T."/>
        </authorList>
    </citation>
    <scope>NUCLEOTIDE SEQUENCE [LARGE SCALE GENOMIC DNA]</scope>
    <source>
        <strain evidence="3">cv. Nipponbare</strain>
    </source>
</reference>
<feature type="non-terminal residue" evidence="2">
    <location>
        <position position="1"/>
    </location>
</feature>
<reference evidence="2 3" key="2">
    <citation type="journal article" date="2013" name="Plant Cell Physiol.">
        <title>Rice Annotation Project Database (RAP-DB): an integrative and interactive database for rice genomics.</title>
        <authorList>
            <person name="Sakai H."/>
            <person name="Lee S.S."/>
            <person name="Tanaka T."/>
            <person name="Numa H."/>
            <person name="Kim J."/>
            <person name="Kawahara Y."/>
            <person name="Wakimoto H."/>
            <person name="Yang C.C."/>
            <person name="Iwamoto M."/>
            <person name="Abe T."/>
            <person name="Yamada Y."/>
            <person name="Muto A."/>
            <person name="Inokuchi H."/>
            <person name="Ikemura T."/>
            <person name="Matsumoto T."/>
            <person name="Sasaki T."/>
            <person name="Itoh T."/>
        </authorList>
    </citation>
    <scope>NUCLEOTIDE SEQUENCE [LARGE SCALE GENOMIC DNA]</scope>
    <source>
        <strain evidence="3">cv. Nipponbare</strain>
    </source>
</reference>